<dbReference type="RefSeq" id="XP_002554296.1">
    <property type="nucleotide sequence ID" value="XM_002554250.1"/>
</dbReference>
<feature type="transmembrane region" description="Helical" evidence="11">
    <location>
        <begin position="293"/>
        <end position="318"/>
    </location>
</feature>
<evidence type="ECO:0000256" key="1">
    <source>
        <dbReference type="ARBA" id="ARBA00002512"/>
    </source>
</evidence>
<accession>C5DK58</accession>
<dbReference type="FunCoup" id="C5DK58">
    <property type="interactions" value="61"/>
</dbReference>
<keyword evidence="5 11" id="KW-1003">Cell membrane</keyword>
<dbReference type="EMBL" id="CU928170">
    <property type="protein sequence ID" value="CAR23859.1"/>
    <property type="molecule type" value="Genomic_DNA"/>
</dbReference>
<evidence type="ECO:0000256" key="3">
    <source>
        <dbReference type="ARBA" id="ARBA00010780"/>
    </source>
</evidence>
<feature type="transmembrane region" description="Helical" evidence="11">
    <location>
        <begin position="397"/>
        <end position="421"/>
    </location>
</feature>
<evidence type="ECO:0000256" key="9">
    <source>
        <dbReference type="ARBA" id="ARBA00023136"/>
    </source>
</evidence>
<dbReference type="KEGG" id="lth:KLTH0F01980g"/>
<evidence type="ECO:0000256" key="4">
    <source>
        <dbReference type="ARBA" id="ARBA00017621"/>
    </source>
</evidence>
<reference evidence="12 13" key="1">
    <citation type="journal article" date="2009" name="Genome Res.">
        <title>Comparative genomics of protoploid Saccharomycetaceae.</title>
        <authorList>
            <consortium name="The Genolevures Consortium"/>
            <person name="Souciet J.-L."/>
            <person name="Dujon B."/>
            <person name="Gaillardin C."/>
            <person name="Johnston M."/>
            <person name="Baret P.V."/>
            <person name="Cliften P."/>
            <person name="Sherman D.J."/>
            <person name="Weissenbach J."/>
            <person name="Westhof E."/>
            <person name="Wincker P."/>
            <person name="Jubin C."/>
            <person name="Poulain J."/>
            <person name="Barbe V."/>
            <person name="Segurens B."/>
            <person name="Artiguenave F."/>
            <person name="Anthouard V."/>
            <person name="Vacherie B."/>
            <person name="Val M.-E."/>
            <person name="Fulton R.S."/>
            <person name="Minx P."/>
            <person name="Wilson R."/>
            <person name="Durrens P."/>
            <person name="Jean G."/>
            <person name="Marck C."/>
            <person name="Martin T."/>
            <person name="Nikolski M."/>
            <person name="Rolland T."/>
            <person name="Seret M.-L."/>
            <person name="Casaregola S."/>
            <person name="Despons L."/>
            <person name="Fairhead C."/>
            <person name="Fischer G."/>
            <person name="Lafontaine I."/>
            <person name="Leh V."/>
            <person name="Lemaire M."/>
            <person name="de Montigny J."/>
            <person name="Neuveglise C."/>
            <person name="Thierry A."/>
            <person name="Blanc-Lenfle I."/>
            <person name="Bleykasten C."/>
            <person name="Diffels J."/>
            <person name="Fritsch E."/>
            <person name="Frangeul L."/>
            <person name="Goeffon A."/>
            <person name="Jauniaux N."/>
            <person name="Kachouri-Lafond R."/>
            <person name="Payen C."/>
            <person name="Potier S."/>
            <person name="Pribylova L."/>
            <person name="Ozanne C."/>
            <person name="Richard G.-F."/>
            <person name="Sacerdot C."/>
            <person name="Straub M.-L."/>
            <person name="Talla E."/>
        </authorList>
    </citation>
    <scope>NUCLEOTIDE SEQUENCE [LARGE SCALE GENOMIC DNA]</scope>
    <source>
        <strain evidence="13">ATCC 56472 / CBS 6340 / NRRL Y-8284</strain>
    </source>
</reference>
<comment type="subcellular location">
    <subcellularLocation>
        <location evidence="2 11">Cell membrane</location>
        <topology evidence="2 11">Multi-pass membrane protein</topology>
    </subcellularLocation>
</comment>
<dbReference type="PANTHER" id="PTHR31030">
    <property type="entry name" value="PLASMA MEMBRANE FUSION PROTEIN PRM1"/>
    <property type="match status" value="1"/>
</dbReference>
<dbReference type="eggNOG" id="ENOG502QRP5">
    <property type="taxonomic scope" value="Eukaryota"/>
</dbReference>
<keyword evidence="13" id="KW-1185">Reference proteome</keyword>
<dbReference type="HOGENOM" id="CLU_010191_1_0_1"/>
<dbReference type="GO" id="GO:0005886">
    <property type="term" value="C:plasma membrane"/>
    <property type="evidence" value="ECO:0007669"/>
    <property type="project" value="UniProtKB-SubCell"/>
</dbReference>
<keyword evidence="7 11" id="KW-0184">Conjugation</keyword>
<protein>
    <recommendedName>
        <fullName evidence="4 11">Plasma membrane fusion protein PRM1</fullName>
    </recommendedName>
</protein>
<dbReference type="GeneID" id="8292488"/>
<organism evidence="12 13">
    <name type="scientific">Lachancea thermotolerans (strain ATCC 56472 / CBS 6340 / NRRL Y-8284)</name>
    <name type="common">Yeast</name>
    <name type="synonym">Kluyveromyces thermotolerans</name>
    <dbReference type="NCBI Taxonomy" id="559295"/>
    <lineage>
        <taxon>Eukaryota</taxon>
        <taxon>Fungi</taxon>
        <taxon>Dikarya</taxon>
        <taxon>Ascomycota</taxon>
        <taxon>Saccharomycotina</taxon>
        <taxon>Saccharomycetes</taxon>
        <taxon>Saccharomycetales</taxon>
        <taxon>Saccharomycetaceae</taxon>
        <taxon>Lachancea</taxon>
    </lineage>
</organism>
<gene>
    <name evidence="12" type="ordered locus">KLTH0F01980g</name>
</gene>
<comment type="caution">
    <text evidence="11">Lacks conserved residue(s) required for the propagation of feature annotation.</text>
</comment>
<dbReference type="OrthoDB" id="5356111at2759"/>
<keyword evidence="10" id="KW-0325">Glycoprotein</keyword>
<evidence type="ECO:0000256" key="5">
    <source>
        <dbReference type="ARBA" id="ARBA00022475"/>
    </source>
</evidence>
<dbReference type="AlphaFoldDB" id="C5DK58"/>
<evidence type="ECO:0000256" key="2">
    <source>
        <dbReference type="ARBA" id="ARBA00004651"/>
    </source>
</evidence>
<proteinExistence type="inferred from homology"/>
<keyword evidence="6 11" id="KW-0812">Transmembrane</keyword>
<dbReference type="PANTHER" id="PTHR31030:SF1">
    <property type="entry name" value="PLASMA MEMBRANE FUSION PROTEIN PRM1"/>
    <property type="match status" value="1"/>
</dbReference>
<name>C5DK58_LACTC</name>
<dbReference type="Proteomes" id="UP000002036">
    <property type="component" value="Chromosome F"/>
</dbReference>
<dbReference type="GO" id="GO:0043332">
    <property type="term" value="C:mating projection tip"/>
    <property type="evidence" value="ECO:0007669"/>
    <property type="project" value="UniProtKB-UniRule"/>
</dbReference>
<dbReference type="InParanoid" id="C5DK58"/>
<dbReference type="STRING" id="559295.C5DK58"/>
<feature type="transmembrane region" description="Helical" evidence="11">
    <location>
        <begin position="595"/>
        <end position="618"/>
    </location>
</feature>
<comment type="function">
    <text evidence="1 11">Involved in cell fusion during mating by stabilizing the plasma membrane fusion event.</text>
</comment>
<evidence type="ECO:0000313" key="13">
    <source>
        <dbReference type="Proteomes" id="UP000002036"/>
    </source>
</evidence>
<dbReference type="GO" id="GO:0032220">
    <property type="term" value="P:plasma membrane fusion involved in cytogamy"/>
    <property type="evidence" value="ECO:0007669"/>
    <property type="project" value="TreeGrafter"/>
</dbReference>
<dbReference type="OMA" id="NVFGWVN"/>
<evidence type="ECO:0000256" key="6">
    <source>
        <dbReference type="ARBA" id="ARBA00022692"/>
    </source>
</evidence>
<evidence type="ECO:0000256" key="7">
    <source>
        <dbReference type="ARBA" id="ARBA00022971"/>
    </source>
</evidence>
<keyword evidence="9 11" id="KW-0472">Membrane</keyword>
<sequence>MPFKPYLELRGRISQVWLNQHTLIFTLAAVKLAFFSASLKQAIERSKQSILSSCDSADYFYTQFVGVAPTYMCQFGNYLVQQSIKESIKTSLAAVSLLVYAGEKLSTFLFDFYFGTYICLATSAVDGAVSVATNTTEKVLDFVNGTVETLGEDLNSGLSDISEAINKVVGALNDVESFFKGSDSTDITSQFKSVNLTIEKLRDFQIPSSIDSKLEALSNSTPNFDTVINKTHSEISKPFELVRSKITALNVSKIMVQSQGLYVPSNSSNSSSLGPCASSKPDIVKFYAGLSNAISVALIVLALALALAAIAATMPSLWEESRKWRKLIKLQRDVNQAKIDYAYLKNGHCPDAIESYQKVYERWSTAFGAWLAPRISNSEHVQQKVRWCVAYAMSPRALTILAVSITGVVVCICQFILIAALRRAATGDGVQQLTSSSLSYANASLHNDMSVWATSANQYINSTSSSLNSELFGWVNTTTTAVNATVNSAIDDIDTTLADFFNGTLLYKPMTSVVRCTIENKLYKIQSAMTWLNEKLQISLPLVDQATLSATLNRELSTQNSASSSNAALQVGQKIVQNAQTLILAILHQYRTATLFELGVSLVLFAVWILQWLIAITYCIMFT</sequence>
<evidence type="ECO:0000256" key="8">
    <source>
        <dbReference type="ARBA" id="ARBA00022989"/>
    </source>
</evidence>
<dbReference type="InterPro" id="IPR026777">
    <property type="entry name" value="PRM1"/>
</dbReference>
<evidence type="ECO:0000313" key="12">
    <source>
        <dbReference type="EMBL" id="CAR23859.1"/>
    </source>
</evidence>
<evidence type="ECO:0000256" key="11">
    <source>
        <dbReference type="RuleBase" id="RU366035"/>
    </source>
</evidence>
<comment type="similarity">
    <text evidence="3 11">Belongs to the PRM1 family.</text>
</comment>
<keyword evidence="8 11" id="KW-1133">Transmembrane helix</keyword>
<evidence type="ECO:0000256" key="10">
    <source>
        <dbReference type="ARBA" id="ARBA00023180"/>
    </source>
</evidence>